<proteinExistence type="inferred from homology"/>
<comment type="subcellular location">
    <subcellularLocation>
        <location evidence="1">Fimbrium</location>
    </subcellularLocation>
</comment>
<evidence type="ECO:0000256" key="4">
    <source>
        <dbReference type="ARBA" id="ARBA00023263"/>
    </source>
</evidence>
<protein>
    <recommendedName>
        <fullName evidence="7">Major fimbrial subunit protein N-terminal domain-containing protein</fullName>
    </recommendedName>
</protein>
<keyword evidence="4" id="KW-0281">Fimbrium</keyword>
<feature type="compositionally biased region" description="Polar residues" evidence="5">
    <location>
        <begin position="373"/>
        <end position="396"/>
    </location>
</feature>
<feature type="domain" description="Major fimbrial subunit protein N-terminal" evidence="7">
    <location>
        <begin position="38"/>
        <end position="167"/>
    </location>
</feature>
<keyword evidence="9" id="KW-1185">Reference proteome</keyword>
<organism evidence="8 9">
    <name type="scientific">Parabacteroides segnis</name>
    <dbReference type="NCBI Taxonomy" id="2763058"/>
    <lineage>
        <taxon>Bacteria</taxon>
        <taxon>Pseudomonadati</taxon>
        <taxon>Bacteroidota</taxon>
        <taxon>Bacteroidia</taxon>
        <taxon>Bacteroidales</taxon>
        <taxon>Tannerellaceae</taxon>
        <taxon>Parabacteroides</taxon>
    </lineage>
</organism>
<comment type="caution">
    <text evidence="8">The sequence shown here is derived from an EMBL/GenBank/DDBJ whole genome shotgun (WGS) entry which is preliminary data.</text>
</comment>
<dbReference type="InterPro" id="IPR029141">
    <property type="entry name" value="FimA_N"/>
</dbReference>
<feature type="region of interest" description="Disordered" evidence="5">
    <location>
        <begin position="352"/>
        <end position="396"/>
    </location>
</feature>
<accession>A0ABR7DYB8</accession>
<feature type="chain" id="PRO_5045911100" description="Major fimbrial subunit protein N-terminal domain-containing protein" evidence="6">
    <location>
        <begin position="16"/>
        <end position="396"/>
    </location>
</feature>
<keyword evidence="3 6" id="KW-0732">Signal</keyword>
<comment type="similarity">
    <text evidence="2">Belongs to the bacteroidetes fimbrillin superfamily. FimA/Mfa1 family.</text>
</comment>
<reference evidence="8 9" key="1">
    <citation type="submission" date="2020-08" db="EMBL/GenBank/DDBJ databases">
        <title>Genome public.</title>
        <authorList>
            <person name="Liu C."/>
            <person name="Sun Q."/>
        </authorList>
    </citation>
    <scope>NUCLEOTIDE SEQUENCE [LARGE SCALE GENOMIC DNA]</scope>
    <source>
        <strain evidence="8 9">BX2</strain>
    </source>
</reference>
<dbReference type="Gene3D" id="2.60.40.3690">
    <property type="match status" value="1"/>
</dbReference>
<dbReference type="Gene3D" id="2.60.40.2580">
    <property type="match status" value="1"/>
</dbReference>
<evidence type="ECO:0000256" key="5">
    <source>
        <dbReference type="SAM" id="MobiDB-lite"/>
    </source>
</evidence>
<evidence type="ECO:0000256" key="2">
    <source>
        <dbReference type="ARBA" id="ARBA00006011"/>
    </source>
</evidence>
<dbReference type="Pfam" id="PF21514">
    <property type="entry name" value="FimA-like_C"/>
    <property type="match status" value="1"/>
</dbReference>
<evidence type="ECO:0000313" key="8">
    <source>
        <dbReference type="EMBL" id="MBC5642509.1"/>
    </source>
</evidence>
<evidence type="ECO:0000313" key="9">
    <source>
        <dbReference type="Proteomes" id="UP000644010"/>
    </source>
</evidence>
<sequence length="396" mass="41998">MKSIFLSMLAIAALASCTKENFNVDPPVPQGEKMLVDITLSSGKKTKAAGAATAAEDKTIDNVTVFFLNATDQIVSKHYVNSTGLTNDETDPAAKTATIETRSTAVNMMVIANIGESRVGTGGTLDVATRAQLVKVVQDLAVGSPALLPVQVKGDVLMSGEGAVNNMTPQEGGASTADASATLNFIPAKITLTKIALGDDVQGVYNTDFKFTRAFLLNVQTKSHYFPTTNSYIPDPKAYANGVAWEASWGTDPGHPVVADFNQALSFSDMDAPKTDIAHWYVFENDPASVVPVDKPTTLVIEVEWRKVKGNGDDIADEKVKKMFNVIFAPGDKGVIEAGKAYNVDLTFNGDFRPESEGGNGGGGDDNPDKPNISANVGITVTPAEWTNTSTPKPFE</sequence>
<evidence type="ECO:0000256" key="3">
    <source>
        <dbReference type="ARBA" id="ARBA00022729"/>
    </source>
</evidence>
<dbReference type="Proteomes" id="UP000644010">
    <property type="component" value="Unassembled WGS sequence"/>
</dbReference>
<evidence type="ECO:0000259" key="7">
    <source>
        <dbReference type="Pfam" id="PF06321"/>
    </source>
</evidence>
<evidence type="ECO:0000256" key="6">
    <source>
        <dbReference type="SAM" id="SignalP"/>
    </source>
</evidence>
<dbReference type="EMBL" id="JACOOI010000005">
    <property type="protein sequence ID" value="MBC5642509.1"/>
    <property type="molecule type" value="Genomic_DNA"/>
</dbReference>
<gene>
    <name evidence="8" type="ORF">H8S77_06375</name>
</gene>
<dbReference type="Pfam" id="PF06321">
    <property type="entry name" value="P_gingi_FimA"/>
    <property type="match status" value="1"/>
</dbReference>
<name>A0ABR7DYB8_9BACT</name>
<evidence type="ECO:0000256" key="1">
    <source>
        <dbReference type="ARBA" id="ARBA00004561"/>
    </source>
</evidence>
<dbReference type="PROSITE" id="PS51257">
    <property type="entry name" value="PROKAR_LIPOPROTEIN"/>
    <property type="match status" value="1"/>
</dbReference>
<dbReference type="RefSeq" id="WP_186958745.1">
    <property type="nucleotide sequence ID" value="NZ_JACOOI010000005.1"/>
</dbReference>
<feature type="signal peptide" evidence="6">
    <location>
        <begin position="1"/>
        <end position="15"/>
    </location>
</feature>